<dbReference type="EMBL" id="JAWDEY010000032">
    <property type="protein sequence ID" value="KAK6588438.1"/>
    <property type="molecule type" value="Genomic_DNA"/>
</dbReference>
<dbReference type="GO" id="GO:0004222">
    <property type="term" value="F:metalloendopeptidase activity"/>
    <property type="evidence" value="ECO:0007669"/>
    <property type="project" value="InterPro"/>
</dbReference>
<dbReference type="GO" id="GO:0005739">
    <property type="term" value="C:mitochondrion"/>
    <property type="evidence" value="ECO:0007669"/>
    <property type="project" value="TreeGrafter"/>
</dbReference>
<comment type="caution">
    <text evidence="13">The sequence shown here is derived from an EMBL/GenBank/DDBJ whole genome shotgun (WGS) entry which is preliminary data.</text>
</comment>
<protein>
    <submittedName>
        <fullName evidence="13">Peptidase insulinase-like peptidase</fullName>
    </submittedName>
</protein>
<dbReference type="InterPro" id="IPR011765">
    <property type="entry name" value="Pept_M16_N"/>
</dbReference>
<dbReference type="InterPro" id="IPR050626">
    <property type="entry name" value="Peptidase_M16"/>
</dbReference>
<dbReference type="Pfam" id="PF05193">
    <property type="entry name" value="Peptidase_M16_C"/>
    <property type="match status" value="1"/>
</dbReference>
<evidence type="ECO:0000256" key="2">
    <source>
        <dbReference type="ARBA" id="ARBA00007261"/>
    </source>
</evidence>
<dbReference type="GO" id="GO:0005829">
    <property type="term" value="C:cytosol"/>
    <property type="evidence" value="ECO:0007669"/>
    <property type="project" value="TreeGrafter"/>
</dbReference>
<evidence type="ECO:0000256" key="4">
    <source>
        <dbReference type="ARBA" id="ARBA00022723"/>
    </source>
</evidence>
<dbReference type="PANTHER" id="PTHR43690">
    <property type="entry name" value="NARDILYSIN"/>
    <property type="match status" value="1"/>
</dbReference>
<dbReference type="SUPFAM" id="SSF63411">
    <property type="entry name" value="LuxS/MPP-like metallohydrolase"/>
    <property type="match status" value="4"/>
</dbReference>
<keyword evidence="7" id="KW-0482">Metalloprotease</keyword>
<evidence type="ECO:0000256" key="1">
    <source>
        <dbReference type="ARBA" id="ARBA00001947"/>
    </source>
</evidence>
<comment type="similarity">
    <text evidence="2 8">Belongs to the peptidase M16 family.</text>
</comment>
<name>A0AAV9XV15_9CRYT</name>
<evidence type="ECO:0000256" key="6">
    <source>
        <dbReference type="ARBA" id="ARBA00022833"/>
    </source>
</evidence>
<dbReference type="Pfam" id="PF22456">
    <property type="entry name" value="PqqF-like_C_4"/>
    <property type="match status" value="1"/>
</dbReference>
<dbReference type="Pfam" id="PF16187">
    <property type="entry name" value="Peptidase_M16_M"/>
    <property type="match status" value="1"/>
</dbReference>
<dbReference type="InterPro" id="IPR011249">
    <property type="entry name" value="Metalloenz_LuxS/M16"/>
</dbReference>
<evidence type="ECO:0000259" key="11">
    <source>
        <dbReference type="Pfam" id="PF16187"/>
    </source>
</evidence>
<dbReference type="PROSITE" id="PS00143">
    <property type="entry name" value="INSULINASE"/>
    <property type="match status" value="1"/>
</dbReference>
<proteinExistence type="inferred from homology"/>
<comment type="cofactor">
    <cofactor evidence="1">
        <name>Zn(2+)</name>
        <dbReference type="ChEBI" id="CHEBI:29105"/>
    </cofactor>
</comment>
<dbReference type="InterPro" id="IPR054734">
    <property type="entry name" value="PqqF-like_C_4"/>
</dbReference>
<evidence type="ECO:0000256" key="7">
    <source>
        <dbReference type="ARBA" id="ARBA00023049"/>
    </source>
</evidence>
<dbReference type="Pfam" id="PF00675">
    <property type="entry name" value="Peptidase_M16"/>
    <property type="match status" value="1"/>
</dbReference>
<feature type="domain" description="Peptidase M16 N-terminal" evidence="9">
    <location>
        <begin position="29"/>
        <end position="155"/>
    </location>
</feature>
<organism evidence="13 14">
    <name type="scientific">Cryptosporidium xiaoi</name>
    <dbReference type="NCBI Taxonomy" id="659607"/>
    <lineage>
        <taxon>Eukaryota</taxon>
        <taxon>Sar</taxon>
        <taxon>Alveolata</taxon>
        <taxon>Apicomplexa</taxon>
        <taxon>Conoidasida</taxon>
        <taxon>Coccidia</taxon>
        <taxon>Eucoccidiorida</taxon>
        <taxon>Eimeriorina</taxon>
        <taxon>Cryptosporidiidae</taxon>
        <taxon>Cryptosporidium</taxon>
    </lineage>
</organism>
<keyword evidence="5" id="KW-0378">Hydrolase</keyword>
<keyword evidence="3" id="KW-0645">Protease</keyword>
<dbReference type="GO" id="GO:0046872">
    <property type="term" value="F:metal ion binding"/>
    <property type="evidence" value="ECO:0007669"/>
    <property type="project" value="UniProtKB-KW"/>
</dbReference>
<keyword evidence="14" id="KW-1185">Reference proteome</keyword>
<evidence type="ECO:0000313" key="14">
    <source>
        <dbReference type="Proteomes" id="UP001311799"/>
    </source>
</evidence>
<feature type="domain" description="Coenzyme PQQ synthesis protein F-like C-terminal lobe" evidence="12">
    <location>
        <begin position="820"/>
        <end position="918"/>
    </location>
</feature>
<sequence>MTPVVENNVLKPIFDENKYRSLILSNKLRVLLISDDRAEISGGILSVFVGHQHDPENLNGLAHFLEHMLFLGSEKYPDPFEFDNYVKKNGGNMNAHTDYHETSYYFDVNSESLEGVLDRFSGFFVCPLFDTTYVEREVNAVNSEHEMNLLYDLFIKYHIISSSARSGHPVSKFGTGSLQTLKTEPEEKGIDVIKELKEFHNKYYCSGIMHLTLISNHSLDTLQEYATKYFSDITNKGASIQNYFEGFETEKPYLSIKDSPKDGSLGSVIYVVPNKNERSITFNYQFPDIRRYKRESPELYFLEILGHEGHGSLTSMLKREGLCYSLSSGLNEMFSANLFEITIKLTEKGYLEINRVIEYTLNYVNLMVEKDIDMNIISDIVRLKQVIFDYKNRPSIEELISRSSFLVANEIPLNEVLTYGNRIERIDIEAVEMLKKYFSPDNMFIMFSFPENKAMIEDKRYAGELIYDRHYKINYLKQEFYSEIKNIISNISLDYSSKLGLDLPKRNEYIPESFDVVNAQNKEISTFPELVDMSKNQFSGRVEAYFKPDTTFSTPHGFTQLFFYSTKETTCETLVLDHLASLTITKIIAEEAYSATLANLDCKIIGGFSLSNSFDSISITLSGFNDKTGNLLQFIMESIIDLKNDLDSKYISFFNEAVEETKEKVENSLYNPSRLVQLTLYNFKEFYSNYTPSKEDILKTVNSIDYQKLCKYISDFFSSCIIKSIILGNFNINKVYDLLNIVLTEQLLGSNYNIAGNTDKLVLRSCVDVESSINSDKVINSNNLIFSKPVLNPIDKNGAVVYTIDMGKYNLRDMILLDLISKYLDVKCFHELRTNQQLGYIVRCSSFNLKPAIGISIIVQSPEYSNTLVINKIDRVLQKLLNGIEQSMSEEEFSSYVESEIRIYSNKPKNLEEEMDAYLVALTNGDCEFDWKQKAIRILENLNYSEFKAFVEVIIKRPRIIVQSISIFESKKNSEGLEVEYIGNNYFKVDEFSHFKNSKETKMFSILA</sequence>
<evidence type="ECO:0000256" key="8">
    <source>
        <dbReference type="RuleBase" id="RU004447"/>
    </source>
</evidence>
<dbReference type="GO" id="GO:0043171">
    <property type="term" value="P:peptide catabolic process"/>
    <property type="evidence" value="ECO:0007669"/>
    <property type="project" value="TreeGrafter"/>
</dbReference>
<feature type="domain" description="Peptidase M16 C-terminal" evidence="10">
    <location>
        <begin position="194"/>
        <end position="380"/>
    </location>
</feature>
<dbReference type="Gene3D" id="3.30.830.10">
    <property type="entry name" value="Metalloenzyme, LuxS/M16 peptidase-like"/>
    <property type="match status" value="4"/>
</dbReference>
<dbReference type="Proteomes" id="UP001311799">
    <property type="component" value="Unassembled WGS sequence"/>
</dbReference>
<dbReference type="FunFam" id="3.30.830.10:FF:000012">
    <property type="entry name" value="Protease 3"/>
    <property type="match status" value="1"/>
</dbReference>
<dbReference type="InterPro" id="IPR007863">
    <property type="entry name" value="Peptidase_M16_C"/>
</dbReference>
<dbReference type="InterPro" id="IPR001431">
    <property type="entry name" value="Pept_M16_Zn_BS"/>
</dbReference>
<evidence type="ECO:0000256" key="3">
    <source>
        <dbReference type="ARBA" id="ARBA00022670"/>
    </source>
</evidence>
<evidence type="ECO:0000259" key="9">
    <source>
        <dbReference type="Pfam" id="PF00675"/>
    </source>
</evidence>
<keyword evidence="4" id="KW-0479">Metal-binding</keyword>
<accession>A0AAV9XV15</accession>
<dbReference type="InterPro" id="IPR032632">
    <property type="entry name" value="Peptidase_M16_M"/>
</dbReference>
<keyword evidence="6" id="KW-0862">Zinc</keyword>
<gene>
    <name evidence="13" type="ORF">RS030_4651</name>
</gene>
<evidence type="ECO:0000256" key="5">
    <source>
        <dbReference type="ARBA" id="ARBA00022801"/>
    </source>
</evidence>
<dbReference type="AlphaFoldDB" id="A0AAV9XV15"/>
<evidence type="ECO:0000313" key="13">
    <source>
        <dbReference type="EMBL" id="KAK6588438.1"/>
    </source>
</evidence>
<dbReference type="GO" id="GO:0051603">
    <property type="term" value="P:proteolysis involved in protein catabolic process"/>
    <property type="evidence" value="ECO:0007669"/>
    <property type="project" value="TreeGrafter"/>
</dbReference>
<evidence type="ECO:0000259" key="10">
    <source>
        <dbReference type="Pfam" id="PF05193"/>
    </source>
</evidence>
<dbReference type="PANTHER" id="PTHR43690:SF18">
    <property type="entry name" value="INSULIN-DEGRADING ENZYME-RELATED"/>
    <property type="match status" value="1"/>
</dbReference>
<reference evidence="13 14" key="1">
    <citation type="submission" date="2023-10" db="EMBL/GenBank/DDBJ databases">
        <title>Comparative genomics analysis reveals potential genetic determinants of host preference in Cryptosporidium xiaoi.</title>
        <authorList>
            <person name="Xiao L."/>
            <person name="Li J."/>
        </authorList>
    </citation>
    <scope>NUCLEOTIDE SEQUENCE [LARGE SCALE GENOMIC DNA]</scope>
    <source>
        <strain evidence="13 14">52996</strain>
    </source>
</reference>
<feature type="domain" description="Peptidase M16 middle/third" evidence="11">
    <location>
        <begin position="388"/>
        <end position="677"/>
    </location>
</feature>
<evidence type="ECO:0000259" key="12">
    <source>
        <dbReference type="Pfam" id="PF22456"/>
    </source>
</evidence>